<reference evidence="2 5" key="1">
    <citation type="journal article" date="2011" name="Nature">
        <title>The Medicago genome provides insight into the evolution of rhizobial symbioses.</title>
        <authorList>
            <person name="Young N.D."/>
            <person name="Debelle F."/>
            <person name="Oldroyd G.E."/>
            <person name="Geurts R."/>
            <person name="Cannon S.B."/>
            <person name="Udvardi M.K."/>
            <person name="Benedito V.A."/>
            <person name="Mayer K.F."/>
            <person name="Gouzy J."/>
            <person name="Schoof H."/>
            <person name="Van de Peer Y."/>
            <person name="Proost S."/>
            <person name="Cook D.R."/>
            <person name="Meyers B.C."/>
            <person name="Spannagl M."/>
            <person name="Cheung F."/>
            <person name="De Mita S."/>
            <person name="Krishnakumar V."/>
            <person name="Gundlach H."/>
            <person name="Zhou S."/>
            <person name="Mudge J."/>
            <person name="Bharti A.K."/>
            <person name="Murray J.D."/>
            <person name="Naoumkina M.A."/>
            <person name="Rosen B."/>
            <person name="Silverstein K.A."/>
            <person name="Tang H."/>
            <person name="Rombauts S."/>
            <person name="Zhao P.X."/>
            <person name="Zhou P."/>
            <person name="Barbe V."/>
            <person name="Bardou P."/>
            <person name="Bechner M."/>
            <person name="Bellec A."/>
            <person name="Berger A."/>
            <person name="Berges H."/>
            <person name="Bidwell S."/>
            <person name="Bisseling T."/>
            <person name="Choisne N."/>
            <person name="Couloux A."/>
            <person name="Denny R."/>
            <person name="Deshpande S."/>
            <person name="Dai X."/>
            <person name="Doyle J.J."/>
            <person name="Dudez A.M."/>
            <person name="Farmer A.D."/>
            <person name="Fouteau S."/>
            <person name="Franken C."/>
            <person name="Gibelin C."/>
            <person name="Gish J."/>
            <person name="Goldstein S."/>
            <person name="Gonzalez A.J."/>
            <person name="Green P.J."/>
            <person name="Hallab A."/>
            <person name="Hartog M."/>
            <person name="Hua A."/>
            <person name="Humphray S.J."/>
            <person name="Jeong D.H."/>
            <person name="Jing Y."/>
            <person name="Jocker A."/>
            <person name="Kenton S.M."/>
            <person name="Kim D.J."/>
            <person name="Klee K."/>
            <person name="Lai H."/>
            <person name="Lang C."/>
            <person name="Lin S."/>
            <person name="Macmil S.L."/>
            <person name="Magdelenat G."/>
            <person name="Matthews L."/>
            <person name="McCorrison J."/>
            <person name="Monaghan E.L."/>
            <person name="Mun J.H."/>
            <person name="Najar F.Z."/>
            <person name="Nicholson C."/>
            <person name="Noirot C."/>
            <person name="O'Bleness M."/>
            <person name="Paule C.R."/>
            <person name="Poulain J."/>
            <person name="Prion F."/>
            <person name="Qin B."/>
            <person name="Qu C."/>
            <person name="Retzel E.F."/>
            <person name="Riddle C."/>
            <person name="Sallet E."/>
            <person name="Samain S."/>
            <person name="Samson N."/>
            <person name="Sanders I."/>
            <person name="Saurat O."/>
            <person name="Scarpelli C."/>
            <person name="Schiex T."/>
            <person name="Segurens B."/>
            <person name="Severin A.J."/>
            <person name="Sherrier D.J."/>
            <person name="Shi R."/>
            <person name="Sims S."/>
            <person name="Singer S.R."/>
            <person name="Sinharoy S."/>
            <person name="Sterck L."/>
            <person name="Viollet A."/>
            <person name="Wang B.B."/>
            <person name="Wang K."/>
            <person name="Wang M."/>
            <person name="Wang X."/>
            <person name="Warfsmann J."/>
            <person name="Weissenbach J."/>
            <person name="White D.D."/>
            <person name="White J.D."/>
            <person name="Wiley G.B."/>
            <person name="Wincker P."/>
            <person name="Xing Y."/>
            <person name="Yang L."/>
            <person name="Yao Z."/>
            <person name="Ying F."/>
            <person name="Zhai J."/>
            <person name="Zhou L."/>
            <person name="Zuber A."/>
            <person name="Denarie J."/>
            <person name="Dixon R.A."/>
            <person name="May G.D."/>
            <person name="Schwartz D.C."/>
            <person name="Rogers J."/>
            <person name="Quetier F."/>
            <person name="Town C.D."/>
            <person name="Roe B.A."/>
        </authorList>
    </citation>
    <scope>NUCLEOTIDE SEQUENCE [LARGE SCALE GENOMIC DNA]</scope>
    <source>
        <strain evidence="2">A17</strain>
        <strain evidence="4 5">cv. Jemalong A17</strain>
    </source>
</reference>
<dbReference type="PANTHER" id="PTHR31111">
    <property type="entry name" value="BNAA05G37150D PROTEIN-RELATED"/>
    <property type="match status" value="1"/>
</dbReference>
<keyword evidence="5" id="KW-1185">Reference proteome</keyword>
<gene>
    <name evidence="4" type="primary">25495114</name>
    <name evidence="2" type="ordered locus">MTR_6g004450</name>
    <name evidence="3" type="ORF">MtrunA17_Chr6g0449251</name>
</gene>
<accession>A0A072U4Y2</accession>
<protein>
    <submittedName>
        <fullName evidence="2">F-box protein interaction domain protein</fullName>
    </submittedName>
    <submittedName>
        <fullName evidence="3">Putative F-box associated interaction domain-containing protein</fullName>
    </submittedName>
</protein>
<evidence type="ECO:0000313" key="5">
    <source>
        <dbReference type="Proteomes" id="UP000002051"/>
    </source>
</evidence>
<dbReference type="Pfam" id="PF07734">
    <property type="entry name" value="FBA_1"/>
    <property type="match status" value="1"/>
</dbReference>
<organism evidence="2 5">
    <name type="scientific">Medicago truncatula</name>
    <name type="common">Barrel medic</name>
    <name type="synonym">Medicago tribuloides</name>
    <dbReference type="NCBI Taxonomy" id="3880"/>
    <lineage>
        <taxon>Eukaryota</taxon>
        <taxon>Viridiplantae</taxon>
        <taxon>Streptophyta</taxon>
        <taxon>Embryophyta</taxon>
        <taxon>Tracheophyta</taxon>
        <taxon>Spermatophyta</taxon>
        <taxon>Magnoliopsida</taxon>
        <taxon>eudicotyledons</taxon>
        <taxon>Gunneridae</taxon>
        <taxon>Pentapetalae</taxon>
        <taxon>rosids</taxon>
        <taxon>fabids</taxon>
        <taxon>Fabales</taxon>
        <taxon>Fabaceae</taxon>
        <taxon>Papilionoideae</taxon>
        <taxon>50 kb inversion clade</taxon>
        <taxon>NPAAA clade</taxon>
        <taxon>Hologalegina</taxon>
        <taxon>IRL clade</taxon>
        <taxon>Trifolieae</taxon>
        <taxon>Medicago</taxon>
    </lineage>
</organism>
<reference evidence="2 5" key="2">
    <citation type="journal article" date="2014" name="BMC Genomics">
        <title>An improved genome release (version Mt4.0) for the model legume Medicago truncatula.</title>
        <authorList>
            <person name="Tang H."/>
            <person name="Krishnakumar V."/>
            <person name="Bidwell S."/>
            <person name="Rosen B."/>
            <person name="Chan A."/>
            <person name="Zhou S."/>
            <person name="Gentzbittel L."/>
            <person name="Childs K.L."/>
            <person name="Yandell M."/>
            <person name="Gundlach H."/>
            <person name="Mayer K.F."/>
            <person name="Schwartz D.C."/>
            <person name="Town C.D."/>
        </authorList>
    </citation>
    <scope>GENOME REANNOTATION</scope>
    <source>
        <strain evidence="2">A17</strain>
        <strain evidence="4 5">cv. Jemalong A17</strain>
    </source>
</reference>
<dbReference type="OrthoDB" id="1428343at2759"/>
<dbReference type="EnsemblPlants" id="KEH24762">
    <property type="protein sequence ID" value="KEH24762"/>
    <property type="gene ID" value="MTR_6g004450"/>
</dbReference>
<dbReference type="PANTHER" id="PTHR31111:SF136">
    <property type="entry name" value="F-BOX ASSOCIATED DOMAIN-CONTAINING PROTEIN"/>
    <property type="match status" value="1"/>
</dbReference>
<dbReference type="Proteomes" id="UP000002051">
    <property type="component" value="Chromosome 6"/>
</dbReference>
<evidence type="ECO:0000313" key="2">
    <source>
        <dbReference type="EMBL" id="KEH24762.1"/>
    </source>
</evidence>
<dbReference type="InterPro" id="IPR017451">
    <property type="entry name" value="F-box-assoc_interact_dom"/>
</dbReference>
<dbReference type="NCBIfam" id="TIGR01640">
    <property type="entry name" value="F_box_assoc_1"/>
    <property type="match status" value="1"/>
</dbReference>
<dbReference type="EMBL" id="CM001222">
    <property type="protein sequence ID" value="KEH24762.1"/>
    <property type="molecule type" value="Genomic_DNA"/>
</dbReference>
<dbReference type="Proteomes" id="UP000265566">
    <property type="component" value="Chromosome 6"/>
</dbReference>
<dbReference type="EMBL" id="PSQE01000006">
    <property type="protein sequence ID" value="RHN49686.1"/>
    <property type="molecule type" value="Genomic_DNA"/>
</dbReference>
<feature type="domain" description="F-box associated beta-propeller type 1" evidence="1">
    <location>
        <begin position="45"/>
        <end position="235"/>
    </location>
</feature>
<name>A0A072U4Y2_MEDTR</name>
<evidence type="ECO:0000259" key="1">
    <source>
        <dbReference type="Pfam" id="PF07734"/>
    </source>
</evidence>
<sequence>MGLFALQKTLTSMQNVYFGTLLQINSRSLHPSLSSLNHVNYMDPIVNFNGFGYDHVKDDYKVIRWLYFYDNAGVDELRREYLDVEPMWEIYNLRCNSWRKLDIKMPCSGSNEKLYVNGMCHWWSLNDDNNYSNAEPRLVSFDLCNEVFLTTPLPSDMVDRYDICHLTFLNGSIGFIMYDETTTFNIRILGELGVKESWDKIFTVELLPYIERPIGVGKKGDIFFRKDDDELVSSDLSIQMIKELDAKGCECWCYIAIYKDSLLPIEGLLTI</sequence>
<dbReference type="HOGENOM" id="CLU_027176_5_1_1"/>
<dbReference type="AlphaFoldDB" id="A0A072U4Y2"/>
<reference evidence="4" key="3">
    <citation type="submission" date="2015-04" db="UniProtKB">
        <authorList>
            <consortium name="EnsemblPlants"/>
        </authorList>
    </citation>
    <scope>IDENTIFICATION</scope>
    <source>
        <strain evidence="4">cv. Jemalong A17</strain>
    </source>
</reference>
<dbReference type="InterPro" id="IPR006527">
    <property type="entry name" value="F-box-assoc_dom_typ1"/>
</dbReference>
<dbReference type="Gramene" id="rna33890">
    <property type="protein sequence ID" value="RHN49686.1"/>
    <property type="gene ID" value="gene33890"/>
</dbReference>
<evidence type="ECO:0000313" key="6">
    <source>
        <dbReference type="Proteomes" id="UP000265566"/>
    </source>
</evidence>
<evidence type="ECO:0000313" key="4">
    <source>
        <dbReference type="EnsemblPlants" id="KEH24762"/>
    </source>
</evidence>
<reference evidence="6" key="4">
    <citation type="journal article" date="2018" name="Nat. Plants">
        <title>Whole-genome landscape of Medicago truncatula symbiotic genes.</title>
        <authorList>
            <person name="Pecrix Y."/>
            <person name="Staton S.E."/>
            <person name="Sallet E."/>
            <person name="Lelandais-Briere C."/>
            <person name="Moreau S."/>
            <person name="Carrere S."/>
            <person name="Blein T."/>
            <person name="Jardinaud M.F."/>
            <person name="Latrasse D."/>
            <person name="Zouine M."/>
            <person name="Zahm M."/>
            <person name="Kreplak J."/>
            <person name="Mayjonade B."/>
            <person name="Satge C."/>
            <person name="Perez M."/>
            <person name="Cauet S."/>
            <person name="Marande W."/>
            <person name="Chantry-Darmon C."/>
            <person name="Lopez-Roques C."/>
            <person name="Bouchez O."/>
            <person name="Berard A."/>
            <person name="Debelle F."/>
            <person name="Munos S."/>
            <person name="Bendahmane A."/>
            <person name="Berges H."/>
            <person name="Niebel A."/>
            <person name="Buitink J."/>
            <person name="Frugier F."/>
            <person name="Benhamed M."/>
            <person name="Crespi M."/>
            <person name="Gouzy J."/>
            <person name="Gamas P."/>
        </authorList>
    </citation>
    <scope>NUCLEOTIDE SEQUENCE [LARGE SCALE GENOMIC DNA]</scope>
    <source>
        <strain evidence="6">cv. Jemalong A17</strain>
    </source>
</reference>
<dbReference type="KEGG" id="mtr:25495114"/>
<proteinExistence type="predicted"/>
<evidence type="ECO:0000313" key="3">
    <source>
        <dbReference type="EMBL" id="RHN49686.1"/>
    </source>
</evidence>
<reference evidence="3" key="5">
    <citation type="journal article" date="2018" name="Nat. Plants">
        <title>Whole-genome landscape of Medicago truncatula symbiotic genes.</title>
        <authorList>
            <person name="Pecrix Y."/>
            <person name="Gamas P."/>
            <person name="Carrere S."/>
        </authorList>
    </citation>
    <scope>NUCLEOTIDE SEQUENCE</scope>
    <source>
        <tissue evidence="3">Leaves</tissue>
    </source>
</reference>